<dbReference type="Pfam" id="PF07842">
    <property type="entry name" value="GCFC"/>
    <property type="match status" value="1"/>
</dbReference>
<dbReference type="InterPro" id="IPR022783">
    <property type="entry name" value="GCFC_dom"/>
</dbReference>
<evidence type="ECO:0000313" key="4">
    <source>
        <dbReference type="Proteomes" id="UP001231189"/>
    </source>
</evidence>
<gene>
    <name evidence="3" type="ORF">QYE76_002973</name>
</gene>
<dbReference type="PROSITE" id="PS50174">
    <property type="entry name" value="G_PATCH"/>
    <property type="match status" value="1"/>
</dbReference>
<name>A0AAD8RPA5_LOLMU</name>
<dbReference type="AlphaFoldDB" id="A0AAD8RPA5"/>
<dbReference type="EMBL" id="JAUUTY010000005">
    <property type="protein sequence ID" value="KAK1628658.1"/>
    <property type="molecule type" value="Genomic_DNA"/>
</dbReference>
<accession>A0AAD8RPA5</accession>
<protein>
    <recommendedName>
        <fullName evidence="2">G-patch domain-containing protein</fullName>
    </recommendedName>
</protein>
<evidence type="ECO:0000313" key="3">
    <source>
        <dbReference type="EMBL" id="KAK1628658.1"/>
    </source>
</evidence>
<organism evidence="3 4">
    <name type="scientific">Lolium multiflorum</name>
    <name type="common">Italian ryegrass</name>
    <name type="synonym">Lolium perenne subsp. multiflorum</name>
    <dbReference type="NCBI Taxonomy" id="4521"/>
    <lineage>
        <taxon>Eukaryota</taxon>
        <taxon>Viridiplantae</taxon>
        <taxon>Streptophyta</taxon>
        <taxon>Embryophyta</taxon>
        <taxon>Tracheophyta</taxon>
        <taxon>Spermatophyta</taxon>
        <taxon>Magnoliopsida</taxon>
        <taxon>Liliopsida</taxon>
        <taxon>Poales</taxon>
        <taxon>Poaceae</taxon>
        <taxon>BOP clade</taxon>
        <taxon>Pooideae</taxon>
        <taxon>Poodae</taxon>
        <taxon>Poeae</taxon>
        <taxon>Poeae Chloroplast Group 2 (Poeae type)</taxon>
        <taxon>Loliodinae</taxon>
        <taxon>Loliinae</taxon>
        <taxon>Lolium</taxon>
    </lineage>
</organism>
<keyword evidence="4" id="KW-1185">Reference proteome</keyword>
<dbReference type="SMART" id="SM00443">
    <property type="entry name" value="G_patch"/>
    <property type="match status" value="1"/>
</dbReference>
<feature type="domain" description="G-patch" evidence="2">
    <location>
        <begin position="21"/>
        <end position="68"/>
    </location>
</feature>
<dbReference type="PANTHER" id="PTHR23329">
    <property type="entry name" value="TUFTELIN-INTERACTING PROTEIN 11-RELATED"/>
    <property type="match status" value="1"/>
</dbReference>
<dbReference type="InterPro" id="IPR045211">
    <property type="entry name" value="TFP11/STIP/Ntr1"/>
</dbReference>
<dbReference type="InterPro" id="IPR000467">
    <property type="entry name" value="G_patch_dom"/>
</dbReference>
<sequence>MALPLLEPCQPTPLPGTLASTSPAVARMLRRWNFKEGSGLGPRGKGIVAPVQAVVQQNQHTGIGYSQKALYDNGLPDKPPVVEEEWRRRCEVLCLVLALEEECRDKTIAMLRDMTEEDDSSVEAADALAAIMESKSKKVFKEGCTLGMWKATLPSSTRKYIVEEVIKPAMAAEAQEWKPSWDPDCHHWLRPWIPLIGHLPEDLYDTVESKILARADEFDYHDVVSPWKDYMHPTQWNTFTRRHILPMLTHLVRNLMFTPPKQIDPSLRTAMLWAPLVPVQDVVSILEEELFFDRYEDSLRHWMQSGGKPPLSEAVAWCTGWKNLFTPELLAEERVLARLDAVMALVDGEAYLGVGSQKSAQALLVDCMHRLVQVAL</sequence>
<dbReference type="GO" id="GO:0000390">
    <property type="term" value="P:spliceosomal complex disassembly"/>
    <property type="evidence" value="ECO:0007669"/>
    <property type="project" value="InterPro"/>
</dbReference>
<evidence type="ECO:0000259" key="2">
    <source>
        <dbReference type="PROSITE" id="PS50174"/>
    </source>
</evidence>
<evidence type="ECO:0000256" key="1">
    <source>
        <dbReference type="ARBA" id="ARBA00010900"/>
    </source>
</evidence>
<dbReference type="GO" id="GO:0071008">
    <property type="term" value="C:U2-type post-mRNA release spliceosomal complex"/>
    <property type="evidence" value="ECO:0007669"/>
    <property type="project" value="TreeGrafter"/>
</dbReference>
<dbReference type="PANTHER" id="PTHR23329:SF16">
    <property type="entry name" value="G-PATCH DOMAIN-CONTAINING PROTEIN"/>
    <property type="match status" value="1"/>
</dbReference>
<comment type="caution">
    <text evidence="3">The sequence shown here is derived from an EMBL/GenBank/DDBJ whole genome shotgun (WGS) entry which is preliminary data.</text>
</comment>
<comment type="similarity">
    <text evidence="1">Belongs to the TFP11/STIP family.</text>
</comment>
<reference evidence="3" key="1">
    <citation type="submission" date="2023-07" db="EMBL/GenBank/DDBJ databases">
        <title>A chromosome-level genome assembly of Lolium multiflorum.</title>
        <authorList>
            <person name="Chen Y."/>
            <person name="Copetti D."/>
            <person name="Kolliker R."/>
            <person name="Studer B."/>
        </authorList>
    </citation>
    <scope>NUCLEOTIDE SEQUENCE</scope>
    <source>
        <strain evidence="3">02402/16</strain>
        <tissue evidence="3">Leaf</tissue>
    </source>
</reference>
<proteinExistence type="inferred from homology"/>
<dbReference type="Proteomes" id="UP001231189">
    <property type="component" value="Unassembled WGS sequence"/>
</dbReference>
<dbReference type="Pfam" id="PF01585">
    <property type="entry name" value="G-patch"/>
    <property type="match status" value="1"/>
</dbReference>
<dbReference type="GO" id="GO:0003676">
    <property type="term" value="F:nucleic acid binding"/>
    <property type="evidence" value="ECO:0007669"/>
    <property type="project" value="InterPro"/>
</dbReference>